<name>A0A2Z3JBJ6_9DEIO</name>
<dbReference type="GO" id="GO:0000976">
    <property type="term" value="F:transcription cis-regulatory region binding"/>
    <property type="evidence" value="ECO:0007669"/>
    <property type="project" value="TreeGrafter"/>
</dbReference>
<dbReference type="InterPro" id="IPR001763">
    <property type="entry name" value="Rhodanese-like_dom"/>
</dbReference>
<dbReference type="KEGG" id="dez:DKM44_03150"/>
<evidence type="ECO:0000256" key="1">
    <source>
        <dbReference type="ARBA" id="ARBA00023015"/>
    </source>
</evidence>
<dbReference type="Proteomes" id="UP000245368">
    <property type="component" value="Chromosome"/>
</dbReference>
<dbReference type="EMBL" id="CP029494">
    <property type="protein sequence ID" value="AWN22355.1"/>
    <property type="molecule type" value="Genomic_DNA"/>
</dbReference>
<dbReference type="RefSeq" id="WP_109825353.1">
    <property type="nucleotide sequence ID" value="NZ_CP029494.1"/>
</dbReference>
<dbReference type="Pfam" id="PF00356">
    <property type="entry name" value="LacI"/>
    <property type="match status" value="1"/>
</dbReference>
<feature type="domain" description="Rhodanese" evidence="4">
    <location>
        <begin position="183"/>
        <end position="217"/>
    </location>
</feature>
<proteinExistence type="predicted"/>
<dbReference type="InterPro" id="IPR010982">
    <property type="entry name" value="Lambda_DNA-bd_dom_sf"/>
</dbReference>
<dbReference type="InterPro" id="IPR000843">
    <property type="entry name" value="HTH_LacI"/>
</dbReference>
<keyword evidence="3" id="KW-0804">Transcription</keyword>
<dbReference type="Gene3D" id="3.40.50.2300">
    <property type="match status" value="2"/>
</dbReference>
<organism evidence="6 7">
    <name type="scientific">Deinococcus irradiatisoli</name>
    <dbReference type="NCBI Taxonomy" id="2202254"/>
    <lineage>
        <taxon>Bacteria</taxon>
        <taxon>Thermotogati</taxon>
        <taxon>Deinococcota</taxon>
        <taxon>Deinococci</taxon>
        <taxon>Deinococcales</taxon>
        <taxon>Deinococcaceae</taxon>
        <taxon>Deinococcus</taxon>
    </lineage>
</organism>
<reference evidence="6 7" key="1">
    <citation type="submission" date="2018-05" db="EMBL/GenBank/DDBJ databases">
        <title>Complete Genome Sequence of Deinococcus sp. strain 17bor-2.</title>
        <authorList>
            <person name="Srinivasan S."/>
        </authorList>
    </citation>
    <scope>NUCLEOTIDE SEQUENCE [LARGE SCALE GENOMIC DNA]</scope>
    <source>
        <strain evidence="6 7">17bor-2</strain>
    </source>
</reference>
<evidence type="ECO:0000259" key="5">
    <source>
        <dbReference type="PROSITE" id="PS50932"/>
    </source>
</evidence>
<dbReference type="PROSITE" id="PS50932">
    <property type="entry name" value="HTH_LACI_2"/>
    <property type="match status" value="1"/>
</dbReference>
<dbReference type="AlphaFoldDB" id="A0A2Z3JBJ6"/>
<evidence type="ECO:0000256" key="3">
    <source>
        <dbReference type="ARBA" id="ARBA00023163"/>
    </source>
</evidence>
<dbReference type="Gene3D" id="1.10.260.40">
    <property type="entry name" value="lambda repressor-like DNA-binding domains"/>
    <property type="match status" value="1"/>
</dbReference>
<dbReference type="PANTHER" id="PTHR30146:SF155">
    <property type="entry name" value="ALANINE RACEMASE"/>
    <property type="match status" value="1"/>
</dbReference>
<dbReference type="CDD" id="cd01392">
    <property type="entry name" value="HTH_LacI"/>
    <property type="match status" value="1"/>
</dbReference>
<dbReference type="CDD" id="cd06267">
    <property type="entry name" value="PBP1_LacI_sugar_binding-like"/>
    <property type="match status" value="1"/>
</dbReference>
<dbReference type="OrthoDB" id="9788209at2"/>
<feature type="domain" description="HTH lacI-type" evidence="5">
    <location>
        <begin position="3"/>
        <end position="59"/>
    </location>
</feature>
<dbReference type="InterPro" id="IPR028082">
    <property type="entry name" value="Peripla_BP_I"/>
</dbReference>
<dbReference type="PANTHER" id="PTHR30146">
    <property type="entry name" value="LACI-RELATED TRANSCRIPTIONAL REPRESSOR"/>
    <property type="match status" value="1"/>
</dbReference>
<dbReference type="SUPFAM" id="SSF47413">
    <property type="entry name" value="lambda repressor-like DNA-binding domains"/>
    <property type="match status" value="1"/>
</dbReference>
<dbReference type="InterPro" id="IPR046335">
    <property type="entry name" value="LacI/GalR-like_sensor"/>
</dbReference>
<keyword evidence="7" id="KW-1185">Reference proteome</keyword>
<evidence type="ECO:0000313" key="6">
    <source>
        <dbReference type="EMBL" id="AWN22355.1"/>
    </source>
</evidence>
<protein>
    <submittedName>
        <fullName evidence="6">Uncharacterized protein</fullName>
    </submittedName>
</protein>
<dbReference type="GO" id="GO:0003700">
    <property type="term" value="F:DNA-binding transcription factor activity"/>
    <property type="evidence" value="ECO:0007669"/>
    <property type="project" value="TreeGrafter"/>
</dbReference>
<dbReference type="PROSITE" id="PS50206">
    <property type="entry name" value="RHODANESE_3"/>
    <property type="match status" value="1"/>
</dbReference>
<keyword evidence="2" id="KW-0238">DNA-binding</keyword>
<gene>
    <name evidence="6" type="ORF">DKM44_03150</name>
</gene>
<evidence type="ECO:0000259" key="4">
    <source>
        <dbReference type="PROSITE" id="PS50206"/>
    </source>
</evidence>
<dbReference type="Pfam" id="PF13377">
    <property type="entry name" value="Peripla_BP_3"/>
    <property type="match status" value="1"/>
</dbReference>
<dbReference type="SMART" id="SM00354">
    <property type="entry name" value="HTH_LACI"/>
    <property type="match status" value="1"/>
</dbReference>
<keyword evidence="1" id="KW-0805">Transcription regulation</keyword>
<sequence>MRVTIKEVAAAAEVSAATVSKVLSGRGAYAVHALTAERVRRVAAELGYVPDMAAKHLRTRRTGQLGVVLEAVGASEPESLLGAEAAQHAAALRRTFDGAIMAGLSGAARERRVPALVVYPGGDMPARHYLDGRVDGLIVSCDPLRGHALLQALSSAPLPLVALWTGQAPAGVCAVDVDHQSGAAQATQHLLGLGHTRIAFYGGGTHGGVEHFRRREAGYRQAMRAAGLRPYAAVHGGAELVGAVRRFQFSAVFAETDLGAAAAYQALSAAGYRVPDDLSLIGFDDVQGAEYIAGGLSTVYHPAAEMAAAGIGLLLERCAGRPVPPRTQIAPRLILRRTTRRWSGP</sequence>
<evidence type="ECO:0000256" key="2">
    <source>
        <dbReference type="ARBA" id="ARBA00023125"/>
    </source>
</evidence>
<accession>A0A2Z3JBJ6</accession>
<dbReference type="PROSITE" id="PS00356">
    <property type="entry name" value="HTH_LACI_1"/>
    <property type="match status" value="1"/>
</dbReference>
<dbReference type="SUPFAM" id="SSF53822">
    <property type="entry name" value="Periplasmic binding protein-like I"/>
    <property type="match status" value="1"/>
</dbReference>
<evidence type="ECO:0000313" key="7">
    <source>
        <dbReference type="Proteomes" id="UP000245368"/>
    </source>
</evidence>